<evidence type="ECO:0000313" key="4">
    <source>
        <dbReference type="EMBL" id="MFB2877468.1"/>
    </source>
</evidence>
<evidence type="ECO:0000259" key="2">
    <source>
        <dbReference type="Pfam" id="PF03749"/>
    </source>
</evidence>
<reference evidence="4 5" key="1">
    <citation type="submission" date="2024-09" db="EMBL/GenBank/DDBJ databases">
        <title>Floridaenema gen nov. (Aerosakkonemataceae, Aerosakkonematales ord. nov., Cyanobacteria) from benthic tropical and subtropical fresh waters, with the description of four new species.</title>
        <authorList>
            <person name="Moretto J.A."/>
            <person name="Berthold D.E."/>
            <person name="Lefler F.W."/>
            <person name="Huang I.-S."/>
            <person name="Laughinghouse H. IV."/>
        </authorList>
    </citation>
    <scope>NUCLEOTIDE SEQUENCE [LARGE SCALE GENOMIC DNA]</scope>
    <source>
        <strain evidence="4 5">BLCC-F46</strain>
    </source>
</reference>
<feature type="domain" description="SfsA N-terminal OB" evidence="3">
    <location>
        <begin position="18"/>
        <end position="87"/>
    </location>
</feature>
<comment type="similarity">
    <text evidence="1">Belongs to the SfsA family.</text>
</comment>
<dbReference type="Pfam" id="PF03749">
    <property type="entry name" value="SfsA"/>
    <property type="match status" value="1"/>
</dbReference>
<dbReference type="InterPro" id="IPR005224">
    <property type="entry name" value="SfsA"/>
</dbReference>
<accession>A0ABV4X5L8</accession>
<keyword evidence="5" id="KW-1185">Reference proteome</keyword>
<evidence type="ECO:0000259" key="3">
    <source>
        <dbReference type="Pfam" id="PF17746"/>
    </source>
</evidence>
<protein>
    <recommendedName>
        <fullName evidence="1">Sugar fermentation stimulation protein homolog</fullName>
    </recommendedName>
</protein>
<organism evidence="4 5">
    <name type="scientific">Floridaenema aerugineum BLCC-F46</name>
    <dbReference type="NCBI Taxonomy" id="3153654"/>
    <lineage>
        <taxon>Bacteria</taxon>
        <taxon>Bacillati</taxon>
        <taxon>Cyanobacteriota</taxon>
        <taxon>Cyanophyceae</taxon>
        <taxon>Oscillatoriophycideae</taxon>
        <taxon>Aerosakkonematales</taxon>
        <taxon>Aerosakkonemataceae</taxon>
        <taxon>Floridanema</taxon>
        <taxon>Floridanema aerugineum</taxon>
    </lineage>
</organism>
<dbReference type="HAMAP" id="MF_00095">
    <property type="entry name" value="SfsA"/>
    <property type="match status" value="1"/>
</dbReference>
<name>A0ABV4X5L8_9CYAN</name>
<proteinExistence type="inferred from homology"/>
<dbReference type="NCBIfam" id="TIGR00230">
    <property type="entry name" value="sfsA"/>
    <property type="match status" value="1"/>
</dbReference>
<evidence type="ECO:0000256" key="1">
    <source>
        <dbReference type="HAMAP-Rule" id="MF_00095"/>
    </source>
</evidence>
<dbReference type="PANTHER" id="PTHR30545">
    <property type="entry name" value="SUGAR FERMENTATION STIMULATION PROTEIN A"/>
    <property type="match status" value="1"/>
</dbReference>
<evidence type="ECO:0000313" key="5">
    <source>
        <dbReference type="Proteomes" id="UP001576774"/>
    </source>
</evidence>
<comment type="caution">
    <text evidence="4">The sequence shown here is derived from an EMBL/GenBank/DDBJ whole genome shotgun (WGS) entry which is preliminary data.</text>
</comment>
<dbReference type="Gene3D" id="3.40.1350.60">
    <property type="match status" value="1"/>
</dbReference>
<dbReference type="Proteomes" id="UP001576774">
    <property type="component" value="Unassembled WGS sequence"/>
</dbReference>
<dbReference type="Pfam" id="PF17746">
    <property type="entry name" value="SfsA_N"/>
    <property type="match status" value="1"/>
</dbReference>
<dbReference type="InterPro" id="IPR041465">
    <property type="entry name" value="SfsA_N"/>
</dbReference>
<feature type="domain" description="Sugar fermentation stimulation protein C-terminal" evidence="2">
    <location>
        <begin position="91"/>
        <end position="230"/>
    </location>
</feature>
<dbReference type="Gene3D" id="2.40.50.580">
    <property type="match status" value="1"/>
</dbReference>
<dbReference type="EMBL" id="JBHFNQ010000090">
    <property type="protein sequence ID" value="MFB2877468.1"/>
    <property type="molecule type" value="Genomic_DNA"/>
</dbReference>
<dbReference type="RefSeq" id="WP_413270567.1">
    <property type="nucleotide sequence ID" value="NZ_JBHFNQ010000090.1"/>
</dbReference>
<dbReference type="PANTHER" id="PTHR30545:SF2">
    <property type="entry name" value="SUGAR FERMENTATION STIMULATION PROTEIN A"/>
    <property type="match status" value="1"/>
</dbReference>
<dbReference type="InterPro" id="IPR040452">
    <property type="entry name" value="SfsA_C"/>
</dbReference>
<dbReference type="CDD" id="cd22359">
    <property type="entry name" value="SfsA-like_bacterial"/>
    <property type="match status" value="1"/>
</dbReference>
<sequence length="258" mass="29001">MNSNLIYQFPPLFAGILVKRYKRFFADIELATGEIITAHCPNTGPMTGVSTPGSLVQVSYNPSPTRKLAYTWEMIQVSDNEPTWVGINTNLPNRIVKLGLEAGIFPELSDYKEIKPEVVYGREKKSRIDFFLSGSETKLPVYVEVKNTTWSQGRLAVFPDTVTTRGQKHLQELISILPTVRAVMLYFINRGDCDSFAPGDLVDPVYGKMLREAVAQGVEVLAYRFETKPEGIRYLGKAKFIASMPELSVNATNYHRKI</sequence>
<gene>
    <name evidence="1 4" type="primary">sfsA</name>
    <name evidence="4" type="ORF">ACE1CC_11345</name>
</gene>